<evidence type="ECO:0000259" key="1">
    <source>
        <dbReference type="Pfam" id="PF10469"/>
    </source>
</evidence>
<dbReference type="EMBL" id="JADGJH010000014">
    <property type="protein sequence ID" value="KAJ3142534.1"/>
    <property type="molecule type" value="Genomic_DNA"/>
</dbReference>
<dbReference type="Pfam" id="PF10469">
    <property type="entry name" value="AKAP7_NLS"/>
    <property type="match status" value="1"/>
</dbReference>
<accession>A0AAD5TBM1</accession>
<organism evidence="2 3">
    <name type="scientific">Physocladia obscura</name>
    <dbReference type="NCBI Taxonomy" id="109957"/>
    <lineage>
        <taxon>Eukaryota</taxon>
        <taxon>Fungi</taxon>
        <taxon>Fungi incertae sedis</taxon>
        <taxon>Chytridiomycota</taxon>
        <taxon>Chytridiomycota incertae sedis</taxon>
        <taxon>Chytridiomycetes</taxon>
        <taxon>Chytridiales</taxon>
        <taxon>Chytriomycetaceae</taxon>
        <taxon>Physocladia</taxon>
    </lineage>
</organism>
<reference evidence="2" key="1">
    <citation type="submission" date="2020-05" db="EMBL/GenBank/DDBJ databases">
        <title>Phylogenomic resolution of chytrid fungi.</title>
        <authorList>
            <person name="Stajich J.E."/>
            <person name="Amses K."/>
            <person name="Simmons R."/>
            <person name="Seto K."/>
            <person name="Myers J."/>
            <person name="Bonds A."/>
            <person name="Quandt C.A."/>
            <person name="Barry K."/>
            <person name="Liu P."/>
            <person name="Grigoriev I."/>
            <person name="Longcore J.E."/>
            <person name="James T.Y."/>
        </authorList>
    </citation>
    <scope>NUCLEOTIDE SEQUENCE</scope>
    <source>
        <strain evidence="2">JEL0513</strain>
    </source>
</reference>
<dbReference type="GO" id="GO:0010738">
    <property type="term" value="P:regulation of protein kinase A signaling"/>
    <property type="evidence" value="ECO:0007669"/>
    <property type="project" value="TreeGrafter"/>
</dbReference>
<dbReference type="InterPro" id="IPR019510">
    <property type="entry name" value="AKAP7-like_phosphoesterase"/>
</dbReference>
<dbReference type="GO" id="GO:0034237">
    <property type="term" value="F:protein kinase A regulatory subunit binding"/>
    <property type="evidence" value="ECO:0007669"/>
    <property type="project" value="TreeGrafter"/>
</dbReference>
<dbReference type="GO" id="GO:0005829">
    <property type="term" value="C:cytosol"/>
    <property type="evidence" value="ECO:0007669"/>
    <property type="project" value="TreeGrafter"/>
</dbReference>
<dbReference type="SUPFAM" id="SSF55144">
    <property type="entry name" value="LigT-like"/>
    <property type="match status" value="1"/>
</dbReference>
<dbReference type="Proteomes" id="UP001211907">
    <property type="component" value="Unassembled WGS sequence"/>
</dbReference>
<gene>
    <name evidence="2" type="ORF">HK100_001787</name>
</gene>
<feature type="domain" description="A-kinase anchor protein 7-like phosphoesterase" evidence="1">
    <location>
        <begin position="12"/>
        <end position="192"/>
    </location>
</feature>
<protein>
    <recommendedName>
        <fullName evidence="1">A-kinase anchor protein 7-like phosphoesterase domain-containing protein</fullName>
    </recommendedName>
</protein>
<name>A0AAD5TBM1_9FUNG</name>
<evidence type="ECO:0000313" key="3">
    <source>
        <dbReference type="Proteomes" id="UP001211907"/>
    </source>
</evidence>
<proteinExistence type="predicted"/>
<comment type="caution">
    <text evidence="2">The sequence shown here is derived from an EMBL/GenBank/DDBJ whole genome shotgun (WGS) entry which is preliminary data.</text>
</comment>
<dbReference type="InterPro" id="IPR052641">
    <property type="entry name" value="AKAP7_isoform_gamma"/>
</dbReference>
<dbReference type="PANTHER" id="PTHR15934">
    <property type="entry name" value="RNA 2',3'-CYCLIC PHOSPHODIESTERASE"/>
    <property type="match status" value="1"/>
</dbReference>
<dbReference type="AlphaFoldDB" id="A0AAD5TBM1"/>
<keyword evidence="3" id="KW-1185">Reference proteome</keyword>
<sequence length="220" mass="24226">MCWQRERQRQRPTHFLSLRLDAAQFGEFFGHVRRAHPAQAAHLVQPQSMHITLLMLSVPAAELRAAAACLDAAAAVCRDRFPPPPQAAPSAVSPPPSPRLAVAVKGVGTFGNGRVVWAKVVAPQTDGDSSFPRARPVSIEALTRFANDLQALFASRGYVPSPYHFKPHATLMKIRAPVNPARGKRDSFNPQSPAAQTISSQTVWNYQHWDPWRMTAIINV</sequence>
<dbReference type="PANTHER" id="PTHR15934:SF2">
    <property type="entry name" value="A-KINASE ANCHOR PROTEIN 7-LIKE PHOSPHOESTERASE DOMAIN-CONTAINING PROTEIN"/>
    <property type="match status" value="1"/>
</dbReference>
<evidence type="ECO:0000313" key="2">
    <source>
        <dbReference type="EMBL" id="KAJ3142534.1"/>
    </source>
</evidence>
<dbReference type="InterPro" id="IPR009097">
    <property type="entry name" value="Cyclic_Pdiesterase"/>
</dbReference>
<dbReference type="Gene3D" id="3.90.1140.10">
    <property type="entry name" value="Cyclic phosphodiesterase"/>
    <property type="match status" value="1"/>
</dbReference>